<accession>A0ABR0NYG1</accession>
<evidence type="ECO:0000313" key="2">
    <source>
        <dbReference type="Proteomes" id="UP001358586"/>
    </source>
</evidence>
<dbReference type="EMBL" id="JARKNE010000008">
    <property type="protein sequence ID" value="KAK5811396.1"/>
    <property type="molecule type" value="Genomic_DNA"/>
</dbReference>
<comment type="caution">
    <text evidence="1">The sequence shown here is derived from an EMBL/GenBank/DDBJ whole genome shotgun (WGS) entry which is preliminary data.</text>
</comment>
<name>A0ABR0NYG1_GOSAR</name>
<proteinExistence type="predicted"/>
<gene>
    <name evidence="1" type="ORF">PVK06_026726</name>
</gene>
<dbReference type="Proteomes" id="UP001358586">
    <property type="component" value="Chromosome 8"/>
</dbReference>
<dbReference type="PANTHER" id="PTHR33116">
    <property type="entry name" value="REVERSE TRANSCRIPTASE ZINC-BINDING DOMAIN-CONTAINING PROTEIN-RELATED-RELATED"/>
    <property type="match status" value="1"/>
</dbReference>
<keyword evidence="2" id="KW-1185">Reference proteome</keyword>
<reference evidence="1 2" key="1">
    <citation type="submission" date="2023-03" db="EMBL/GenBank/DDBJ databases">
        <title>WGS of Gossypium arboreum.</title>
        <authorList>
            <person name="Yu D."/>
        </authorList>
    </citation>
    <scope>NUCLEOTIDE SEQUENCE [LARGE SCALE GENOMIC DNA]</scope>
    <source>
        <tissue evidence="1">Leaf</tissue>
    </source>
</reference>
<sequence length="103" mass="11815">MFGFRKVHNLGSYLGIPLFHKRVANSFLRFVVEKVKARLQRWEAKQLSLADTVTLAQSVILSILSYFMQSLRIPQELCNEIESIIRQFIWGSNGGDKQMALVS</sequence>
<dbReference type="PANTHER" id="PTHR33116:SF86">
    <property type="entry name" value="REVERSE TRANSCRIPTASE DOMAIN-CONTAINING PROTEIN"/>
    <property type="match status" value="1"/>
</dbReference>
<protein>
    <submittedName>
        <fullName evidence="1">Uncharacterized protein</fullName>
    </submittedName>
</protein>
<organism evidence="1 2">
    <name type="scientific">Gossypium arboreum</name>
    <name type="common">Tree cotton</name>
    <name type="synonym">Gossypium nanking</name>
    <dbReference type="NCBI Taxonomy" id="29729"/>
    <lineage>
        <taxon>Eukaryota</taxon>
        <taxon>Viridiplantae</taxon>
        <taxon>Streptophyta</taxon>
        <taxon>Embryophyta</taxon>
        <taxon>Tracheophyta</taxon>
        <taxon>Spermatophyta</taxon>
        <taxon>Magnoliopsida</taxon>
        <taxon>eudicotyledons</taxon>
        <taxon>Gunneridae</taxon>
        <taxon>Pentapetalae</taxon>
        <taxon>rosids</taxon>
        <taxon>malvids</taxon>
        <taxon>Malvales</taxon>
        <taxon>Malvaceae</taxon>
        <taxon>Malvoideae</taxon>
        <taxon>Gossypium</taxon>
    </lineage>
</organism>
<evidence type="ECO:0000313" key="1">
    <source>
        <dbReference type="EMBL" id="KAK5811396.1"/>
    </source>
</evidence>